<reference evidence="4 5" key="1">
    <citation type="submission" date="2019-07" db="EMBL/GenBank/DDBJ databases">
        <title>Novel species of Flavobacterium.</title>
        <authorList>
            <person name="Liu Q."/>
            <person name="Xin Y.-H."/>
        </authorList>
    </citation>
    <scope>NUCLEOTIDE SEQUENCE [LARGE SCALE GENOMIC DNA]</scope>
    <source>
        <strain evidence="2 4">GSP39</strain>
        <strain evidence="3 5">GSR22</strain>
    </source>
</reference>
<name>A0A553BEF2_9FLAO</name>
<keyword evidence="4" id="KW-1185">Reference proteome</keyword>
<evidence type="ECO:0000313" key="3">
    <source>
        <dbReference type="EMBL" id="TRX06634.1"/>
    </source>
</evidence>
<dbReference type="EMBL" id="VJZL01000032">
    <property type="protein sequence ID" value="TRX06634.1"/>
    <property type="molecule type" value="Genomic_DNA"/>
</dbReference>
<dbReference type="AlphaFoldDB" id="A0A553BEF2"/>
<evidence type="ECO:0000313" key="5">
    <source>
        <dbReference type="Proteomes" id="UP000318669"/>
    </source>
</evidence>
<accession>A0A553BEF2</accession>
<feature type="signal peptide" evidence="1">
    <location>
        <begin position="1"/>
        <end position="23"/>
    </location>
</feature>
<comment type="caution">
    <text evidence="3">The sequence shown here is derived from an EMBL/GenBank/DDBJ whole genome shotgun (WGS) entry which is preliminary data.</text>
</comment>
<organism evidence="3 5">
    <name type="scientific">Flavobacterium gawalongense</name>
    <dbReference type="NCBI Taxonomy" id="2594432"/>
    <lineage>
        <taxon>Bacteria</taxon>
        <taxon>Pseudomonadati</taxon>
        <taxon>Bacteroidota</taxon>
        <taxon>Flavobacteriia</taxon>
        <taxon>Flavobacteriales</taxon>
        <taxon>Flavobacteriaceae</taxon>
        <taxon>Flavobacterium</taxon>
    </lineage>
</organism>
<gene>
    <name evidence="3" type="ORF">FNW11_14225</name>
    <name evidence="2" type="ORF">FNW12_15115</name>
</gene>
<keyword evidence="1" id="KW-0732">Signal</keyword>
<dbReference type="OrthoDB" id="1256275at2"/>
<evidence type="ECO:0000313" key="4">
    <source>
        <dbReference type="Proteomes" id="UP000318528"/>
    </source>
</evidence>
<dbReference type="RefSeq" id="WP_143388588.1">
    <property type="nucleotide sequence ID" value="NZ_VJZL01000032.1"/>
</dbReference>
<sequence>MKKIQIILIITLGIFLMPSDGFACGRNKIKTEKTCCKKETASKTEKKSCCDKSDNCTKECRGKCGHFACTAVSILQFSIINTFDIDFKNNNFSFSVEKLRFYQSETFVSSGFYSIWSIPKIS</sequence>
<dbReference type="Proteomes" id="UP000318528">
    <property type="component" value="Unassembled WGS sequence"/>
</dbReference>
<evidence type="ECO:0000256" key="1">
    <source>
        <dbReference type="SAM" id="SignalP"/>
    </source>
</evidence>
<dbReference type="EMBL" id="VJZN01000033">
    <property type="protein sequence ID" value="TRX03535.1"/>
    <property type="molecule type" value="Genomic_DNA"/>
</dbReference>
<proteinExistence type="predicted"/>
<dbReference type="Proteomes" id="UP000318669">
    <property type="component" value="Unassembled WGS sequence"/>
</dbReference>
<protein>
    <submittedName>
        <fullName evidence="3">Uncharacterized protein</fullName>
    </submittedName>
</protein>
<feature type="chain" id="PRO_5021723573" evidence="1">
    <location>
        <begin position="24"/>
        <end position="122"/>
    </location>
</feature>
<evidence type="ECO:0000313" key="2">
    <source>
        <dbReference type="EMBL" id="TRX03535.1"/>
    </source>
</evidence>